<evidence type="ECO:0000256" key="2">
    <source>
        <dbReference type="ARBA" id="ARBA00022741"/>
    </source>
</evidence>
<feature type="domain" description="UspA" evidence="4">
    <location>
        <begin position="1"/>
        <end position="147"/>
    </location>
</feature>
<keyword evidence="6" id="KW-1185">Reference proteome</keyword>
<evidence type="ECO:0000256" key="1">
    <source>
        <dbReference type="ARBA" id="ARBA00008791"/>
    </source>
</evidence>
<dbReference type="Gene3D" id="3.40.50.620">
    <property type="entry name" value="HUPs"/>
    <property type="match status" value="1"/>
</dbReference>
<dbReference type="InterPro" id="IPR006016">
    <property type="entry name" value="UspA"/>
</dbReference>
<dbReference type="AlphaFoldDB" id="A0A917PB83"/>
<name>A0A917PB83_9DEIO</name>
<evidence type="ECO:0000313" key="6">
    <source>
        <dbReference type="Proteomes" id="UP000635726"/>
    </source>
</evidence>
<reference evidence="5" key="1">
    <citation type="journal article" date="2014" name="Int. J. Syst. Evol. Microbiol.">
        <title>Complete genome sequence of Corynebacterium casei LMG S-19264T (=DSM 44701T), isolated from a smear-ripened cheese.</title>
        <authorList>
            <consortium name="US DOE Joint Genome Institute (JGI-PGF)"/>
            <person name="Walter F."/>
            <person name="Albersmeier A."/>
            <person name="Kalinowski J."/>
            <person name="Ruckert C."/>
        </authorList>
    </citation>
    <scope>NUCLEOTIDE SEQUENCE</scope>
    <source>
        <strain evidence="5">JCM 14371</strain>
    </source>
</reference>
<gene>
    <name evidence="5" type="ORF">GCM10008939_12160</name>
</gene>
<dbReference type="PANTHER" id="PTHR46268">
    <property type="entry name" value="STRESS RESPONSE PROTEIN NHAX"/>
    <property type="match status" value="1"/>
</dbReference>
<keyword evidence="3" id="KW-0067">ATP-binding</keyword>
<sequence>MFERILVTTDGSPLATLALPVAADLARRYGSAVTLLYVVPPAYAPVALAEGMAYAYDDALEQERISAETERVVGNALRVLDLPDVTVVRAHDTGLSVQDCIAEHVARLDARLVVMSTHGRGGLAHLFLGSVAEGVLRHVHVPVLLVRDALPETGGPHRSGGHALTVT</sequence>
<dbReference type="InterPro" id="IPR014729">
    <property type="entry name" value="Rossmann-like_a/b/a_fold"/>
</dbReference>
<dbReference type="InterPro" id="IPR006015">
    <property type="entry name" value="Universal_stress_UspA"/>
</dbReference>
<reference evidence="5" key="2">
    <citation type="submission" date="2020-09" db="EMBL/GenBank/DDBJ databases">
        <authorList>
            <person name="Sun Q."/>
            <person name="Ohkuma M."/>
        </authorList>
    </citation>
    <scope>NUCLEOTIDE SEQUENCE</scope>
    <source>
        <strain evidence="5">JCM 14371</strain>
    </source>
</reference>
<keyword evidence="2" id="KW-0547">Nucleotide-binding</keyword>
<accession>A0A917PB83</accession>
<dbReference type="PRINTS" id="PR01438">
    <property type="entry name" value="UNVRSLSTRESS"/>
</dbReference>
<dbReference type="RefSeq" id="WP_188961393.1">
    <property type="nucleotide sequence ID" value="NZ_BMOE01000003.1"/>
</dbReference>
<dbReference type="PANTHER" id="PTHR46268:SF27">
    <property type="entry name" value="UNIVERSAL STRESS PROTEIN RV2623"/>
    <property type="match status" value="1"/>
</dbReference>
<evidence type="ECO:0000313" key="5">
    <source>
        <dbReference type="EMBL" id="GGJ69360.1"/>
    </source>
</evidence>
<protein>
    <submittedName>
        <fullName evidence="5">Universal stress protein</fullName>
    </submittedName>
</protein>
<organism evidence="5 6">
    <name type="scientific">Deinococcus aquiradiocola</name>
    <dbReference type="NCBI Taxonomy" id="393059"/>
    <lineage>
        <taxon>Bacteria</taxon>
        <taxon>Thermotogati</taxon>
        <taxon>Deinococcota</taxon>
        <taxon>Deinococci</taxon>
        <taxon>Deinococcales</taxon>
        <taxon>Deinococcaceae</taxon>
        <taxon>Deinococcus</taxon>
    </lineage>
</organism>
<dbReference type="Pfam" id="PF00582">
    <property type="entry name" value="Usp"/>
    <property type="match status" value="1"/>
</dbReference>
<comment type="similarity">
    <text evidence="1">Belongs to the universal stress protein A family.</text>
</comment>
<dbReference type="EMBL" id="BMOE01000003">
    <property type="protein sequence ID" value="GGJ69360.1"/>
    <property type="molecule type" value="Genomic_DNA"/>
</dbReference>
<evidence type="ECO:0000256" key="3">
    <source>
        <dbReference type="ARBA" id="ARBA00022840"/>
    </source>
</evidence>
<dbReference type="CDD" id="cd00293">
    <property type="entry name" value="USP-like"/>
    <property type="match status" value="1"/>
</dbReference>
<evidence type="ECO:0000259" key="4">
    <source>
        <dbReference type="Pfam" id="PF00582"/>
    </source>
</evidence>
<dbReference type="GO" id="GO:0005524">
    <property type="term" value="F:ATP binding"/>
    <property type="evidence" value="ECO:0007669"/>
    <property type="project" value="UniProtKB-KW"/>
</dbReference>
<dbReference type="Proteomes" id="UP000635726">
    <property type="component" value="Unassembled WGS sequence"/>
</dbReference>
<dbReference type="SUPFAM" id="SSF52402">
    <property type="entry name" value="Adenine nucleotide alpha hydrolases-like"/>
    <property type="match status" value="1"/>
</dbReference>
<proteinExistence type="inferred from homology"/>
<comment type="caution">
    <text evidence="5">The sequence shown here is derived from an EMBL/GenBank/DDBJ whole genome shotgun (WGS) entry which is preliminary data.</text>
</comment>